<reference evidence="14" key="2">
    <citation type="submission" date="2025-09" db="UniProtKB">
        <authorList>
            <consortium name="Ensembl"/>
        </authorList>
    </citation>
    <scope>IDENTIFICATION</scope>
</reference>
<evidence type="ECO:0000256" key="13">
    <source>
        <dbReference type="SAM" id="SignalP"/>
    </source>
</evidence>
<evidence type="ECO:0000256" key="2">
    <source>
        <dbReference type="ARBA" id="ARBA00018820"/>
    </source>
</evidence>
<keyword evidence="3" id="KW-0812">Transmembrane</keyword>
<evidence type="ECO:0000256" key="5">
    <source>
        <dbReference type="ARBA" id="ARBA00022989"/>
    </source>
</evidence>
<comment type="function">
    <text evidence="9">Required to protect lysosomal transporter MFSD1 from lysosomal proteolysis and for MFSD1 lysosomal localization.</text>
</comment>
<keyword evidence="7" id="KW-0325">Glycoprotein</keyword>
<proteinExistence type="inferred from homology"/>
<organism evidence="14 15">
    <name type="scientific">Mus spicilegus</name>
    <name type="common">Mound-building mouse</name>
    <dbReference type="NCBI Taxonomy" id="10103"/>
    <lineage>
        <taxon>Eukaryota</taxon>
        <taxon>Metazoa</taxon>
        <taxon>Chordata</taxon>
        <taxon>Craniata</taxon>
        <taxon>Vertebrata</taxon>
        <taxon>Euteleostomi</taxon>
        <taxon>Mammalia</taxon>
        <taxon>Eutheria</taxon>
        <taxon>Euarchontoglires</taxon>
        <taxon>Glires</taxon>
        <taxon>Rodentia</taxon>
        <taxon>Myomorpha</taxon>
        <taxon>Muroidea</taxon>
        <taxon>Muridae</taxon>
        <taxon>Murinae</taxon>
        <taxon>Mus</taxon>
        <taxon>Mus</taxon>
    </lineage>
</organism>
<evidence type="ECO:0000256" key="11">
    <source>
        <dbReference type="ARBA" id="ARBA00030059"/>
    </source>
</evidence>
<keyword evidence="15" id="KW-1185">Reference proteome</keyword>
<evidence type="ECO:0000256" key="7">
    <source>
        <dbReference type="ARBA" id="ARBA00023180"/>
    </source>
</evidence>
<sequence>MCGAAWGLQLWCWWPPTPLSVLSCSSALVFTRLPEFDSTNVSEGAQPPGKPYPLCSLAKFSWNNITNSLDLATLSIIFQGRPVDDPTGAFANGSLTFKVQAFSRSGRPDLAPSPPAHSRCLPVRSGLIGASPRGNHSLFGLEVATLGQGPDCPSVNEQNSIDDEYAPAVLQRDRTLWAPCLWLERLLHTVRSFLHCWRHYLLLLWESAQ</sequence>
<evidence type="ECO:0000313" key="15">
    <source>
        <dbReference type="Proteomes" id="UP000694415"/>
    </source>
</evidence>
<evidence type="ECO:0000256" key="12">
    <source>
        <dbReference type="ARBA" id="ARBA00044960"/>
    </source>
</evidence>
<dbReference type="Proteomes" id="UP000694415">
    <property type="component" value="Unplaced"/>
</dbReference>
<dbReference type="AlphaFoldDB" id="A0A8C6N2N8"/>
<evidence type="ECO:0000256" key="3">
    <source>
        <dbReference type="ARBA" id="ARBA00022692"/>
    </source>
</evidence>
<feature type="chain" id="PRO_5034968446" description="Glycosylated lysosomal membrane protein" evidence="13">
    <location>
        <begin position="28"/>
        <end position="209"/>
    </location>
</feature>
<dbReference type="GO" id="GO:0005765">
    <property type="term" value="C:lysosomal membrane"/>
    <property type="evidence" value="ECO:0007669"/>
    <property type="project" value="UniProtKB-SubCell"/>
</dbReference>
<comment type="subunit">
    <text evidence="12">Interacts (via lumenal domain) with lysosomal protein MFSD1; the interaction starts while both proteins are still in the endoplasmic reticulum and is required for stabilization of MFSD1 in lysosomes but has no direct effect on its targeting to lysosomes or transporter activity.</text>
</comment>
<dbReference type="Pfam" id="PF15065">
    <property type="entry name" value="NCU-G1"/>
    <property type="match status" value="1"/>
</dbReference>
<keyword evidence="6" id="KW-0472">Membrane</keyword>
<feature type="signal peptide" evidence="13">
    <location>
        <begin position="1"/>
        <end position="27"/>
    </location>
</feature>
<reference evidence="14" key="1">
    <citation type="submission" date="2025-08" db="UniProtKB">
        <authorList>
            <consortium name="Ensembl"/>
        </authorList>
    </citation>
    <scope>IDENTIFICATION</scope>
</reference>
<comment type="subcellular location">
    <subcellularLocation>
        <location evidence="10">Lysosome membrane</location>
        <topology evidence="10">Single-pass type I membrane protein</topology>
        <orientation evidence="10">Lumenal side</orientation>
    </subcellularLocation>
</comment>
<accession>A0A8C6N2N8</accession>
<dbReference type="InterPro" id="IPR029382">
    <property type="entry name" value="NCU-G1"/>
</dbReference>
<evidence type="ECO:0000256" key="6">
    <source>
        <dbReference type="ARBA" id="ARBA00023136"/>
    </source>
</evidence>
<evidence type="ECO:0000256" key="10">
    <source>
        <dbReference type="ARBA" id="ARBA00024189"/>
    </source>
</evidence>
<keyword evidence="5" id="KW-1133">Transmembrane helix</keyword>
<evidence type="ECO:0000256" key="1">
    <source>
        <dbReference type="ARBA" id="ARBA00010599"/>
    </source>
</evidence>
<dbReference type="PANTHER" id="PTHR31981">
    <property type="entry name" value="GLYCOSYLATED LYSOSOMAL MEMBRANE PROTEIN"/>
    <property type="match status" value="1"/>
</dbReference>
<protein>
    <recommendedName>
        <fullName evidence="2">Glycosylated lysosomal membrane protein</fullName>
    </recommendedName>
    <alternativeName>
        <fullName evidence="11">Lysosomal protein NCU-G1</fullName>
    </alternativeName>
</protein>
<keyword evidence="8" id="KW-0458">Lysosome</keyword>
<dbReference type="GeneTree" id="ENSGT00390000005131"/>
<evidence type="ECO:0000313" key="14">
    <source>
        <dbReference type="Ensembl" id="ENSMSIP00000030914.1"/>
    </source>
</evidence>
<evidence type="ECO:0000256" key="4">
    <source>
        <dbReference type="ARBA" id="ARBA00022729"/>
    </source>
</evidence>
<keyword evidence="4 13" id="KW-0732">Signal</keyword>
<dbReference type="Ensembl" id="ENSMSIT00000038969.1">
    <property type="protein sequence ID" value="ENSMSIP00000030914.1"/>
    <property type="gene ID" value="ENSMSIG00000025899.1"/>
</dbReference>
<evidence type="ECO:0000256" key="9">
    <source>
        <dbReference type="ARBA" id="ARBA00024176"/>
    </source>
</evidence>
<dbReference type="PANTHER" id="PTHR31981:SF1">
    <property type="entry name" value="GLYCOSYLATED LYSOSOMAL MEMBRANE PROTEIN"/>
    <property type="match status" value="1"/>
</dbReference>
<comment type="similarity">
    <text evidence="1">Belongs to the GLMP family.</text>
</comment>
<evidence type="ECO:0000256" key="8">
    <source>
        <dbReference type="ARBA" id="ARBA00023228"/>
    </source>
</evidence>
<name>A0A8C6N2N8_MUSSI</name>